<organism evidence="1 2">
    <name type="scientific">Austropuccinia psidii MF-1</name>
    <dbReference type="NCBI Taxonomy" id="1389203"/>
    <lineage>
        <taxon>Eukaryota</taxon>
        <taxon>Fungi</taxon>
        <taxon>Dikarya</taxon>
        <taxon>Basidiomycota</taxon>
        <taxon>Pucciniomycotina</taxon>
        <taxon>Pucciniomycetes</taxon>
        <taxon>Pucciniales</taxon>
        <taxon>Sphaerophragmiaceae</taxon>
        <taxon>Austropuccinia</taxon>
    </lineage>
</organism>
<protein>
    <submittedName>
        <fullName evidence="1">Uncharacterized protein</fullName>
    </submittedName>
</protein>
<dbReference type="GO" id="GO:0090324">
    <property type="term" value="P:negative regulation of oxidative phosphorylation"/>
    <property type="evidence" value="ECO:0007669"/>
    <property type="project" value="InterPro"/>
</dbReference>
<dbReference type="GO" id="GO:0005739">
    <property type="term" value="C:mitochondrion"/>
    <property type="evidence" value="ECO:0007669"/>
    <property type="project" value="TreeGrafter"/>
</dbReference>
<proteinExistence type="predicted"/>
<dbReference type="PANTHER" id="PTHR21024:SF0">
    <property type="entry name" value="ELECTRON TRANSFER FLAVOPROTEIN REGULATORY FACTOR 1"/>
    <property type="match status" value="1"/>
</dbReference>
<keyword evidence="2" id="KW-1185">Reference proteome</keyword>
<dbReference type="AlphaFoldDB" id="A0A9Q3HLQ4"/>
<dbReference type="PANTHER" id="PTHR21024">
    <property type="entry name" value="GROWTH HORMONE-INDUCIBLE SOLUBLE PROTEIN-RELATED"/>
    <property type="match status" value="1"/>
</dbReference>
<reference evidence="1" key="1">
    <citation type="submission" date="2021-03" db="EMBL/GenBank/DDBJ databases">
        <title>Draft genome sequence of rust myrtle Austropuccinia psidii MF-1, a brazilian biotype.</title>
        <authorList>
            <person name="Quecine M.C."/>
            <person name="Pachon D.M.R."/>
            <person name="Bonatelli M.L."/>
            <person name="Correr F.H."/>
            <person name="Franceschini L.M."/>
            <person name="Leite T.F."/>
            <person name="Margarido G.R.A."/>
            <person name="Almeida C.A."/>
            <person name="Ferrarezi J.A."/>
            <person name="Labate C.A."/>
        </authorList>
    </citation>
    <scope>NUCLEOTIDE SEQUENCE</scope>
    <source>
        <strain evidence="1">MF-1</strain>
    </source>
</reference>
<dbReference type="EMBL" id="AVOT02018983">
    <property type="protein sequence ID" value="MBW0506260.1"/>
    <property type="molecule type" value="Genomic_DNA"/>
</dbReference>
<dbReference type="OrthoDB" id="10258445at2759"/>
<dbReference type="Proteomes" id="UP000765509">
    <property type="component" value="Unassembled WGS sequence"/>
</dbReference>
<name>A0A9Q3HLQ4_9BASI</name>
<accession>A0A9Q3HLQ4</accession>
<evidence type="ECO:0000313" key="1">
    <source>
        <dbReference type="EMBL" id="MBW0506260.1"/>
    </source>
</evidence>
<dbReference type="GO" id="GO:0022904">
    <property type="term" value="P:respiratory electron transport chain"/>
    <property type="evidence" value="ECO:0007669"/>
    <property type="project" value="TreeGrafter"/>
</dbReference>
<gene>
    <name evidence="1" type="ORF">O181_045975</name>
</gene>
<dbReference type="InterPro" id="IPR052000">
    <property type="entry name" value="ETFRF1"/>
</dbReference>
<sequence length="146" mass="17119">MDVLAQSWWHKEITSGDDVTPTHARRSPLSRPGARSRSLALFSRQHILMASQFLRRRAIKVYKELLRLSPHYPDPSYDLAAKTRKCFQTTKQRLDSISSTKVQEDEMAKAIAKAQYVRKEVEALIFLSRYRELKRRYGDTRHLDNE</sequence>
<comment type="caution">
    <text evidence="1">The sequence shown here is derived from an EMBL/GenBank/DDBJ whole genome shotgun (WGS) entry which is preliminary data.</text>
</comment>
<evidence type="ECO:0000313" key="2">
    <source>
        <dbReference type="Proteomes" id="UP000765509"/>
    </source>
</evidence>